<dbReference type="EMBL" id="CP068570">
    <property type="protein sequence ID" value="QQZ51826.1"/>
    <property type="molecule type" value="Genomic_DNA"/>
</dbReference>
<gene>
    <name evidence="1" type="ORF">JKL49_13605</name>
</gene>
<protein>
    <recommendedName>
        <fullName evidence="2">TonB-dependent receptor-like beta-barrel domain-containing protein</fullName>
    </recommendedName>
</protein>
<reference evidence="1" key="1">
    <citation type="submission" date="2021-01" db="EMBL/GenBank/DDBJ databases">
        <title>Genome sequence of Phenylobacterium sp. 20VBR1 isolated from a valley glaceir, Ny-Alesund, Svalbard.</title>
        <authorList>
            <person name="Thomas F.A."/>
            <person name="Krishnan K.P."/>
            <person name="Sinha R.K."/>
        </authorList>
    </citation>
    <scope>NUCLEOTIDE SEQUENCE</scope>
    <source>
        <strain evidence="1">20VBR1</strain>
    </source>
</reference>
<accession>A0A974SAD9</accession>
<dbReference type="AlphaFoldDB" id="A0A974SAD9"/>
<evidence type="ECO:0000313" key="1">
    <source>
        <dbReference type="EMBL" id="QQZ51826.1"/>
    </source>
</evidence>
<sequence>MNLRLFADLGAQPIARDHPWLRGARATLSIDNLFDSRQEVRDGTGVTPISYQPDLLDPVGRSVKLTVRKLFF</sequence>
<evidence type="ECO:0008006" key="2">
    <source>
        <dbReference type="Google" id="ProtNLM"/>
    </source>
</evidence>
<organism evidence="1">
    <name type="scientific">Phenylobacterium glaciei</name>
    <dbReference type="NCBI Taxonomy" id="2803784"/>
    <lineage>
        <taxon>Bacteria</taxon>
        <taxon>Pseudomonadati</taxon>
        <taxon>Pseudomonadota</taxon>
        <taxon>Alphaproteobacteria</taxon>
        <taxon>Caulobacterales</taxon>
        <taxon>Caulobacteraceae</taxon>
        <taxon>Phenylobacterium</taxon>
    </lineage>
</organism>
<name>A0A974SAD9_9CAUL</name>
<proteinExistence type="predicted"/>